<organism evidence="2 3">
    <name type="scientific">Morus notabilis</name>
    <dbReference type="NCBI Taxonomy" id="981085"/>
    <lineage>
        <taxon>Eukaryota</taxon>
        <taxon>Viridiplantae</taxon>
        <taxon>Streptophyta</taxon>
        <taxon>Embryophyta</taxon>
        <taxon>Tracheophyta</taxon>
        <taxon>Spermatophyta</taxon>
        <taxon>Magnoliopsida</taxon>
        <taxon>eudicotyledons</taxon>
        <taxon>Gunneridae</taxon>
        <taxon>Pentapetalae</taxon>
        <taxon>rosids</taxon>
        <taxon>fabids</taxon>
        <taxon>Rosales</taxon>
        <taxon>Moraceae</taxon>
        <taxon>Moreae</taxon>
        <taxon>Morus</taxon>
    </lineage>
</organism>
<evidence type="ECO:0000256" key="1">
    <source>
        <dbReference type="ARBA" id="ARBA00022676"/>
    </source>
</evidence>
<keyword evidence="1" id="KW-0328">Glycosyltransferase</keyword>
<evidence type="ECO:0000313" key="2">
    <source>
        <dbReference type="EMBL" id="EXB80581.1"/>
    </source>
</evidence>
<protein>
    <submittedName>
        <fullName evidence="2">Uncharacterized protein</fullName>
    </submittedName>
</protein>
<dbReference type="STRING" id="981085.W9RB55"/>
<dbReference type="GO" id="GO:0016757">
    <property type="term" value="F:glycosyltransferase activity"/>
    <property type="evidence" value="ECO:0007669"/>
    <property type="project" value="UniProtKB-KW"/>
</dbReference>
<dbReference type="PANTHER" id="PTHR48046">
    <property type="entry name" value="UDP-GLYCOSYLTRANSFERASE 72E1"/>
    <property type="match status" value="1"/>
</dbReference>
<dbReference type="eggNOG" id="KOG1192">
    <property type="taxonomic scope" value="Eukaryota"/>
</dbReference>
<dbReference type="Gene3D" id="3.40.50.2000">
    <property type="entry name" value="Glycogen Phosphorylase B"/>
    <property type="match status" value="2"/>
</dbReference>
<dbReference type="Proteomes" id="UP000030645">
    <property type="component" value="Unassembled WGS sequence"/>
</dbReference>
<evidence type="ECO:0000313" key="3">
    <source>
        <dbReference type="Proteomes" id="UP000030645"/>
    </source>
</evidence>
<dbReference type="PANTHER" id="PTHR48046:SF1">
    <property type="entry name" value="GLYCOSYLTRANSFERASE-RELATED"/>
    <property type="match status" value="1"/>
</dbReference>
<dbReference type="AlphaFoldDB" id="W9RB55"/>
<accession>W9RB55</accession>
<name>W9RB55_9ROSA</name>
<dbReference type="SUPFAM" id="SSF53756">
    <property type="entry name" value="UDP-Glycosyltransferase/glycogen phosphorylase"/>
    <property type="match status" value="1"/>
</dbReference>
<reference evidence="3" key="1">
    <citation type="submission" date="2013-01" db="EMBL/GenBank/DDBJ databases">
        <title>Draft Genome Sequence of a Mulberry Tree, Morus notabilis C.K. Schneid.</title>
        <authorList>
            <person name="He N."/>
            <person name="Zhao S."/>
        </authorList>
    </citation>
    <scope>NUCLEOTIDE SEQUENCE</scope>
</reference>
<keyword evidence="3" id="KW-1185">Reference proteome</keyword>
<keyword evidence="1" id="KW-0808">Transferase</keyword>
<sequence>MNAAMLTEEFGIAVGPEVLPLKKVVGREEIEKMVRKIMVDEEGCGTRARAEEVKNSAKKALSEEGGSSYVALSRFAEQLWLFMGWVGAGYDFFFSASKGAGCIYLAPTMLEKFHNPTIFGLGWGGAGWIGWSVSTFKK</sequence>
<dbReference type="EMBL" id="KE344817">
    <property type="protein sequence ID" value="EXB80581.1"/>
    <property type="molecule type" value="Genomic_DNA"/>
</dbReference>
<gene>
    <name evidence="2" type="ORF">L484_009034</name>
</gene>
<proteinExistence type="predicted"/>